<dbReference type="GO" id="GO:0003677">
    <property type="term" value="F:DNA binding"/>
    <property type="evidence" value="ECO:0007669"/>
    <property type="project" value="UniProtKB-KW"/>
</dbReference>
<dbReference type="PROSITE" id="PS50045">
    <property type="entry name" value="SIGMA54_INTERACT_4"/>
    <property type="match status" value="1"/>
</dbReference>
<comment type="caution">
    <text evidence="8">The sequence shown here is derived from an EMBL/GenBank/DDBJ whole genome shotgun (WGS) entry which is preliminary data.</text>
</comment>
<organism evidence="8 9">
    <name type="scientific">Croceifilum oryzae</name>
    <dbReference type="NCBI Taxonomy" id="1553429"/>
    <lineage>
        <taxon>Bacteria</taxon>
        <taxon>Bacillati</taxon>
        <taxon>Bacillota</taxon>
        <taxon>Bacilli</taxon>
        <taxon>Bacillales</taxon>
        <taxon>Thermoactinomycetaceae</taxon>
        <taxon>Croceifilum</taxon>
    </lineage>
</organism>
<dbReference type="InterPro" id="IPR025662">
    <property type="entry name" value="Sigma_54_int_dom_ATP-bd_1"/>
</dbReference>
<dbReference type="Pfam" id="PF25601">
    <property type="entry name" value="AAA_lid_14"/>
    <property type="match status" value="1"/>
</dbReference>
<dbReference type="GO" id="GO:0006355">
    <property type="term" value="P:regulation of DNA-templated transcription"/>
    <property type="evidence" value="ECO:0007669"/>
    <property type="project" value="InterPro"/>
</dbReference>
<proteinExistence type="predicted"/>
<dbReference type="SUPFAM" id="SSF46689">
    <property type="entry name" value="Homeodomain-like"/>
    <property type="match status" value="1"/>
</dbReference>
<evidence type="ECO:0000256" key="4">
    <source>
        <dbReference type="ARBA" id="ARBA00023015"/>
    </source>
</evidence>
<evidence type="ECO:0000313" key="8">
    <source>
        <dbReference type="EMBL" id="MDQ0416336.1"/>
    </source>
</evidence>
<evidence type="ECO:0000313" key="9">
    <source>
        <dbReference type="Proteomes" id="UP001238450"/>
    </source>
</evidence>
<keyword evidence="9" id="KW-1185">Reference proteome</keyword>
<dbReference type="Gene3D" id="1.10.10.60">
    <property type="entry name" value="Homeodomain-like"/>
    <property type="match status" value="1"/>
</dbReference>
<dbReference type="PROSITE" id="PS00675">
    <property type="entry name" value="SIGMA54_INTERACT_1"/>
    <property type="match status" value="1"/>
</dbReference>
<dbReference type="Pfam" id="PF18024">
    <property type="entry name" value="HTH_50"/>
    <property type="match status" value="1"/>
</dbReference>
<evidence type="ECO:0000256" key="3">
    <source>
        <dbReference type="ARBA" id="ARBA00022840"/>
    </source>
</evidence>
<dbReference type="AlphaFoldDB" id="A0AAJ1WSV3"/>
<reference evidence="8 9" key="1">
    <citation type="submission" date="2023-07" db="EMBL/GenBank/DDBJ databases">
        <title>Genomic Encyclopedia of Type Strains, Phase IV (KMG-IV): sequencing the most valuable type-strain genomes for metagenomic binning, comparative biology and taxonomic classification.</title>
        <authorList>
            <person name="Goeker M."/>
        </authorList>
    </citation>
    <scope>NUCLEOTIDE SEQUENCE [LARGE SCALE GENOMIC DNA]</scope>
    <source>
        <strain evidence="8 9">DSM 46876</strain>
    </source>
</reference>
<dbReference type="SUPFAM" id="SSF52540">
    <property type="entry name" value="P-loop containing nucleoside triphosphate hydrolases"/>
    <property type="match status" value="1"/>
</dbReference>
<dbReference type="Proteomes" id="UP001238450">
    <property type="component" value="Unassembled WGS sequence"/>
</dbReference>
<accession>A0AAJ1WSV3</accession>
<evidence type="ECO:0000256" key="5">
    <source>
        <dbReference type="ARBA" id="ARBA00023163"/>
    </source>
</evidence>
<evidence type="ECO:0000256" key="6">
    <source>
        <dbReference type="ARBA" id="ARBA00029500"/>
    </source>
</evidence>
<dbReference type="Pfam" id="PF00158">
    <property type="entry name" value="Sigma54_activat"/>
    <property type="match status" value="1"/>
</dbReference>
<dbReference type="InterPro" id="IPR027417">
    <property type="entry name" value="P-loop_NTPase"/>
</dbReference>
<name>A0AAJ1WSV3_9BACL</name>
<evidence type="ECO:0000256" key="1">
    <source>
        <dbReference type="ARBA" id="ARBA00022741"/>
    </source>
</evidence>
<dbReference type="InterPro" id="IPR003593">
    <property type="entry name" value="AAA+_ATPase"/>
</dbReference>
<dbReference type="Gene3D" id="3.30.70.260">
    <property type="match status" value="1"/>
</dbReference>
<keyword evidence="2" id="KW-0058">Aromatic hydrocarbons catabolism</keyword>
<feature type="domain" description="Sigma-54 factor interaction" evidence="7">
    <location>
        <begin position="209"/>
        <end position="439"/>
    </location>
</feature>
<keyword evidence="4" id="KW-0805">Transcription regulation</keyword>
<evidence type="ECO:0000259" key="7">
    <source>
        <dbReference type="PROSITE" id="PS50045"/>
    </source>
</evidence>
<dbReference type="InterPro" id="IPR058031">
    <property type="entry name" value="AAA_lid_NorR"/>
</dbReference>
<dbReference type="PANTHER" id="PTHR32071">
    <property type="entry name" value="TRANSCRIPTIONAL REGULATORY PROTEIN"/>
    <property type="match status" value="1"/>
</dbReference>
<gene>
    <name evidence="8" type="ORF">J2Z48_000500</name>
</gene>
<dbReference type="SMART" id="SM00382">
    <property type="entry name" value="AAA"/>
    <property type="match status" value="1"/>
</dbReference>
<keyword evidence="1" id="KW-0547">Nucleotide-binding</keyword>
<dbReference type="PROSITE" id="PS00688">
    <property type="entry name" value="SIGMA54_INTERACT_3"/>
    <property type="match status" value="1"/>
</dbReference>
<dbReference type="InterPro" id="IPR009057">
    <property type="entry name" value="Homeodomain-like_sf"/>
</dbReference>
<dbReference type="Gene3D" id="3.40.50.300">
    <property type="entry name" value="P-loop containing nucleotide triphosphate hydrolases"/>
    <property type="match status" value="1"/>
</dbReference>
<keyword evidence="3" id="KW-0067">ATP-binding</keyword>
<dbReference type="RefSeq" id="WP_307250702.1">
    <property type="nucleotide sequence ID" value="NZ_JAUSUV010000002.1"/>
</dbReference>
<sequence length="516" mass="59604">MQMMLTFQIETEDRVGITHDVMESFLSFQLDIVKMEVRPHFIYLKTHLLPSEVQDQLCYHIAQTSGVRRVNLIPFLPSELHANELKTTLATISNGVILVDSNLRVNTMNRAAETLLQTDEKRYKGMELPTLWGMKKEDCERLMQKETSPLTLYINETEVIRVVSDFYPICMSEKYDDSQGWVVVFRDLQQVNEWIQSVQRSGMTHFEEIIHESEGMKNCIQTARCIAKSDVTIFLSGESGTGKELFARAIHYESLRANGPFVPINCAAIPEQLLESELFGYEAGSFTGASKEGKAGLFETACNGTLFLDEVGEIPLHLQSKLLRVLEEKSIRRIGSNKVIPLQFRLITATNRKLGEWVKQGKFREDLYYRLHVIPIEIPPLREREYEISLLANHFLQKTCELVRRPVLHLSEYARQQLYLHDWPGNVRELQNVMERSVYLCPDHETEIHQVLISPSRNGLGRSEMIEMVGLKPHLEQTERRIIKSTLEQHKSIRQAARQLRMSHTALLNKIKKYHL</sequence>
<dbReference type="Gene3D" id="3.30.450.20">
    <property type="entry name" value="PAS domain"/>
    <property type="match status" value="1"/>
</dbReference>
<dbReference type="EMBL" id="JAUSUV010000002">
    <property type="protein sequence ID" value="MDQ0416336.1"/>
    <property type="molecule type" value="Genomic_DNA"/>
</dbReference>
<dbReference type="InterPro" id="IPR025944">
    <property type="entry name" value="Sigma_54_int_dom_CS"/>
</dbReference>
<protein>
    <recommendedName>
        <fullName evidence="6">HTH-type transcriptional regulatory protein TyrR</fullName>
    </recommendedName>
</protein>
<dbReference type="InterPro" id="IPR002078">
    <property type="entry name" value="Sigma_54_int"/>
</dbReference>
<dbReference type="GO" id="GO:0005524">
    <property type="term" value="F:ATP binding"/>
    <property type="evidence" value="ECO:0007669"/>
    <property type="project" value="UniProtKB-KW"/>
</dbReference>
<keyword evidence="5" id="KW-0804">Transcription</keyword>
<dbReference type="InterPro" id="IPR030828">
    <property type="entry name" value="HTH_TyrR"/>
</dbReference>
<dbReference type="FunFam" id="3.40.50.300:FF:000006">
    <property type="entry name" value="DNA-binding transcriptional regulator NtrC"/>
    <property type="match status" value="1"/>
</dbReference>
<evidence type="ECO:0000256" key="2">
    <source>
        <dbReference type="ARBA" id="ARBA00022797"/>
    </source>
</evidence>
<dbReference type="CDD" id="cd00009">
    <property type="entry name" value="AAA"/>
    <property type="match status" value="1"/>
</dbReference>
<dbReference type="Gene3D" id="1.10.8.60">
    <property type="match status" value="1"/>
</dbReference>